<dbReference type="EMBL" id="CADCXV010000702">
    <property type="protein sequence ID" value="CAB0033212.1"/>
    <property type="molecule type" value="Genomic_DNA"/>
</dbReference>
<dbReference type="OrthoDB" id="413400at2759"/>
<keyword evidence="3" id="KW-0472">Membrane</keyword>
<dbReference type="InterPro" id="IPR024053">
    <property type="entry name" value="VHL_beta_dom"/>
</dbReference>
<proteinExistence type="inferred from homology"/>
<evidence type="ECO:0000256" key="1">
    <source>
        <dbReference type="ARBA" id="ARBA00010057"/>
    </source>
</evidence>
<evidence type="ECO:0000256" key="2">
    <source>
        <dbReference type="SAM" id="MobiDB-lite"/>
    </source>
</evidence>
<feature type="signal peptide" evidence="4">
    <location>
        <begin position="1"/>
        <end position="21"/>
    </location>
</feature>
<feature type="compositionally biased region" description="Low complexity" evidence="2">
    <location>
        <begin position="1077"/>
        <end position="1093"/>
    </location>
</feature>
<dbReference type="SUPFAM" id="SSF49468">
    <property type="entry name" value="VHL"/>
    <property type="match status" value="1"/>
</dbReference>
<feature type="transmembrane region" description="Helical" evidence="3">
    <location>
        <begin position="1318"/>
        <end position="1340"/>
    </location>
</feature>
<keyword evidence="7" id="KW-1185">Reference proteome</keyword>
<feature type="chain" id="PRO_5026196130" description="von Hippel-Lindau disease tumour suppressor beta domain-containing protein" evidence="4">
    <location>
        <begin position="22"/>
        <end position="1352"/>
    </location>
</feature>
<dbReference type="InterPro" id="IPR036208">
    <property type="entry name" value="VHL_sf"/>
</dbReference>
<keyword evidence="3" id="KW-1133">Transmembrane helix</keyword>
<evidence type="ECO:0000313" key="7">
    <source>
        <dbReference type="Proteomes" id="UP000479190"/>
    </source>
</evidence>
<feature type="region of interest" description="Disordered" evidence="2">
    <location>
        <begin position="1064"/>
        <end position="1093"/>
    </location>
</feature>
<dbReference type="Pfam" id="PF01847">
    <property type="entry name" value="VHL"/>
    <property type="match status" value="1"/>
</dbReference>
<dbReference type="CDD" id="cd05468">
    <property type="entry name" value="pVHL"/>
    <property type="match status" value="1"/>
</dbReference>
<keyword evidence="4" id="KW-0732">Signal</keyword>
<organism evidence="6 7">
    <name type="scientific">Trichogramma brassicae</name>
    <dbReference type="NCBI Taxonomy" id="86971"/>
    <lineage>
        <taxon>Eukaryota</taxon>
        <taxon>Metazoa</taxon>
        <taxon>Ecdysozoa</taxon>
        <taxon>Arthropoda</taxon>
        <taxon>Hexapoda</taxon>
        <taxon>Insecta</taxon>
        <taxon>Pterygota</taxon>
        <taxon>Neoptera</taxon>
        <taxon>Endopterygota</taxon>
        <taxon>Hymenoptera</taxon>
        <taxon>Apocrita</taxon>
        <taxon>Proctotrupomorpha</taxon>
        <taxon>Chalcidoidea</taxon>
        <taxon>Trichogrammatidae</taxon>
        <taxon>Trichogramma</taxon>
    </lineage>
</organism>
<evidence type="ECO:0000256" key="3">
    <source>
        <dbReference type="SAM" id="Phobius"/>
    </source>
</evidence>
<accession>A0A6H5IEI9</accession>
<evidence type="ECO:0000256" key="4">
    <source>
        <dbReference type="SAM" id="SignalP"/>
    </source>
</evidence>
<comment type="similarity">
    <text evidence="1">Belongs to the VHL family.</text>
</comment>
<dbReference type="InterPro" id="IPR037140">
    <property type="entry name" value="VHL_beta_dom_sf"/>
</dbReference>
<sequence>MRLRRGLAISIVLTRAIYVSLDEPERRKLKPCHRTRCCYVLYCRTHTMHYMHHNAARSDDNDGGCVVGVCVRCRRQARQRPRVRRTNDVETWSTGGPRLRSAHRFLWFQVASAAVTYETRTPLLRKDHNENPQILSRAQAAKINITSGKLNQQQCNYIWPIYCTRAVLLHAYNEKARLLRTKRYSCAPCWISREMRQMTRLYGSSCAVRENSYRIARKSQAMHTEAPRARRTMRCGCGSSSCAHADFDIILACTTTSAICPRPTPQYNKHATHSSHPREAAAASEYIKTNIFVCLGRPKHYTATATAGAARRLLESTQRYTPIHRSWFAAQGTSASTYSAAVLGVTSPNRARCEHALTTNARAVIRVDTGARARAQPSCYRAFRVVADLFSAQCPLFLCHSLCASASVTRRLQHLNNVSYKRIIYLNCGADEEQQQSKQQSKEKPVAATSTAKSTKCKSGSSGKKVNEKKLPKACSKRCLCCINQTICHIRSIASGLRDGLNNACCQPDWTMCLTTSEQQLLSAATTVKSPSVDSSFGYGSAAAIVMGMSAHELIAREREIKDMERRRGCISSDRTPLFTEDELKQAEERLFRNPRVLVFSCTRDICFTHYYNIFTISYIETYTHIRTDRTLITRRKLHRVVMFFILAIEPRHSAYPVVIVRDLGEDVGRRVLAALRYHADELATVDGGPARVAEAQVQEFDARAQHVVRHGVAETKKAVKFLEGMLKTDAKVKSADWEKEALAVAEIAERSDERSQKLKQFFDACPEVVSSGVENNDRDRQLDRVALKSALQALGRLLSACSASGGVAACRDVSAMVKFDDDDDDCDDDGSDECDDEVVAANVTLELAMCMHESVNVRQPQLGPQPPPQEGERNNRGTGRPLPALRSIHNHHSSFVRFVNRSSFSVSIYWIDYQGELVRYRTLPSRDHIDINTFVTHPWIFVNEQTQDRSVPTRSIFFKIFFLPRVKIATIINQRIIPISPRLLGAGQRIYYPEAWFVKYQGRDRSELPNRINRTVVPITMPMLSLRGWALRTIKLLLERDEHAYSLDLPKILQEELYNQAPRKPMLGPRDPIRQAPSRHGSSSSGSSNGGNVAAEAAAATAATIASPGRLIRYQPNVYGLFQNRCCRLKNEVETNHVLFKNTMKNENPEHLSPLGPTLLNFQGLKQQQQQAVRPLLFELRIAALTRLAPRYVKHFRLGLMPPRQNCSRVPTHTYIYNIYICIPAPPHRKISALCIRWCRQSSRRSRMSCVRVQSREANQESRYTARDIYDDDDDDYGGGDGSSSNSHTCMCHGQMHTCRSTRNQNTRCSPCVSAKLHLSTITVYSILHVAAAAAAAILGDETRARRTRNH</sequence>
<keyword evidence="3" id="KW-0812">Transmembrane</keyword>
<name>A0A6H5IEI9_9HYME</name>
<gene>
    <name evidence="6" type="ORF">TBRA_LOCUS5129</name>
</gene>
<reference evidence="6 7" key="1">
    <citation type="submission" date="2020-02" db="EMBL/GenBank/DDBJ databases">
        <authorList>
            <person name="Ferguson B K."/>
        </authorList>
    </citation>
    <scope>NUCLEOTIDE SEQUENCE [LARGE SCALE GENOMIC DNA]</scope>
</reference>
<evidence type="ECO:0000259" key="5">
    <source>
        <dbReference type="Pfam" id="PF01847"/>
    </source>
</evidence>
<dbReference type="Gene3D" id="2.60.40.780">
    <property type="entry name" value="von Hippel-Lindau disease tumour suppressor, beta domain"/>
    <property type="match status" value="1"/>
</dbReference>
<feature type="domain" description="von Hippel-Lindau disease tumour suppressor beta" evidence="5">
    <location>
        <begin position="886"/>
        <end position="950"/>
    </location>
</feature>
<dbReference type="Proteomes" id="UP000479190">
    <property type="component" value="Unassembled WGS sequence"/>
</dbReference>
<feature type="region of interest" description="Disordered" evidence="2">
    <location>
        <begin position="859"/>
        <end position="884"/>
    </location>
</feature>
<protein>
    <recommendedName>
        <fullName evidence="5">von Hippel-Lindau disease tumour suppressor beta domain-containing protein</fullName>
    </recommendedName>
</protein>
<evidence type="ECO:0000313" key="6">
    <source>
        <dbReference type="EMBL" id="CAB0033212.1"/>
    </source>
</evidence>
<dbReference type="InterPro" id="IPR022772">
    <property type="entry name" value="VHL_tumour_suppress_b/a_dom"/>
</dbReference>